<keyword evidence="3" id="KW-1185">Reference proteome</keyword>
<protein>
    <submittedName>
        <fullName evidence="2">Uncharacterized protein</fullName>
    </submittedName>
</protein>
<evidence type="ECO:0000313" key="2">
    <source>
        <dbReference type="EMBL" id="ABE61035.1"/>
    </source>
</evidence>
<feature type="region of interest" description="Disordered" evidence="1">
    <location>
        <begin position="123"/>
        <end position="149"/>
    </location>
</feature>
<reference evidence="2 3" key="1">
    <citation type="submission" date="2006-03" db="EMBL/GenBank/DDBJ databases">
        <title>Complete sequence of chromosome of Nitrobacter hamburgensis X14.</title>
        <authorList>
            <consortium name="US DOE Joint Genome Institute"/>
            <person name="Copeland A."/>
            <person name="Lucas S."/>
            <person name="Lapidus A."/>
            <person name="Barry K."/>
            <person name="Detter J.C."/>
            <person name="Glavina del Rio T."/>
            <person name="Hammon N."/>
            <person name="Israni S."/>
            <person name="Dalin E."/>
            <person name="Tice H."/>
            <person name="Pitluck S."/>
            <person name="Chain P."/>
            <person name="Malfatti S."/>
            <person name="Shin M."/>
            <person name="Vergez L."/>
            <person name="Schmutz J."/>
            <person name="Larimer F."/>
            <person name="Land M."/>
            <person name="Hauser L."/>
            <person name="Kyrpides N."/>
            <person name="Ivanova N."/>
            <person name="Ward B."/>
            <person name="Arp D."/>
            <person name="Klotz M."/>
            <person name="Stein L."/>
            <person name="O'Mullan G."/>
            <person name="Starkenburg S."/>
            <person name="Sayavedra L."/>
            <person name="Poret-Peterson A.T."/>
            <person name="Gentry M.E."/>
            <person name="Bruce D."/>
            <person name="Richardson P."/>
        </authorList>
    </citation>
    <scope>NUCLEOTIDE SEQUENCE [LARGE SCALE GENOMIC DNA]</scope>
    <source>
        <strain evidence="3">DSM 10229 / NCIMB 13809 / X14</strain>
    </source>
</reference>
<dbReference type="KEGG" id="nha:Nham_0134"/>
<accession>Q1QRW2</accession>
<gene>
    <name evidence="2" type="ordered locus">Nham_0134</name>
</gene>
<feature type="compositionally biased region" description="Polar residues" evidence="1">
    <location>
        <begin position="140"/>
        <end position="149"/>
    </location>
</feature>
<organism evidence="2 3">
    <name type="scientific">Nitrobacter hamburgensis (strain DSM 10229 / NCIMB 13809 / X14)</name>
    <dbReference type="NCBI Taxonomy" id="323097"/>
    <lineage>
        <taxon>Bacteria</taxon>
        <taxon>Pseudomonadati</taxon>
        <taxon>Pseudomonadota</taxon>
        <taxon>Alphaproteobacteria</taxon>
        <taxon>Hyphomicrobiales</taxon>
        <taxon>Nitrobacteraceae</taxon>
        <taxon>Nitrobacter</taxon>
    </lineage>
</organism>
<dbReference type="STRING" id="323097.Nham_0134"/>
<name>Q1QRW2_NITHX</name>
<dbReference type="HOGENOM" id="CLU_1794988_0_0_5"/>
<dbReference type="OrthoDB" id="8115202at2"/>
<evidence type="ECO:0000313" key="3">
    <source>
        <dbReference type="Proteomes" id="UP000001953"/>
    </source>
</evidence>
<dbReference type="AlphaFoldDB" id="Q1QRW2"/>
<dbReference type="RefSeq" id="WP_011508741.1">
    <property type="nucleotide sequence ID" value="NC_007964.1"/>
</dbReference>
<dbReference type="Proteomes" id="UP000001953">
    <property type="component" value="Chromosome"/>
</dbReference>
<dbReference type="eggNOG" id="ENOG502ZF10">
    <property type="taxonomic scope" value="Bacteria"/>
</dbReference>
<proteinExistence type="predicted"/>
<evidence type="ECO:0000256" key="1">
    <source>
        <dbReference type="SAM" id="MobiDB-lite"/>
    </source>
</evidence>
<sequence length="149" mass="17365">MTVAPHILRRYVIDRASGRSQRHEWAFYAPDIDAWIRTDETSARRHEHHKRIRVDGRPWCDVLGHRADVRDDEALQIFFMTMIDPEDWHRLEIAVRNRPKRCLREWRASGKRIMAAVAPETAAPVPDTLGPLDGWPSERGSGQRSLLPR</sequence>
<dbReference type="EMBL" id="CP000319">
    <property type="protein sequence ID" value="ABE61035.1"/>
    <property type="molecule type" value="Genomic_DNA"/>
</dbReference>